<evidence type="ECO:0000313" key="4">
    <source>
        <dbReference type="EMBL" id="GAA1758441.1"/>
    </source>
</evidence>
<organism evidence="4 5">
    <name type="scientific">Luedemannella helvata</name>
    <dbReference type="NCBI Taxonomy" id="349315"/>
    <lineage>
        <taxon>Bacteria</taxon>
        <taxon>Bacillati</taxon>
        <taxon>Actinomycetota</taxon>
        <taxon>Actinomycetes</taxon>
        <taxon>Micromonosporales</taxon>
        <taxon>Micromonosporaceae</taxon>
        <taxon>Luedemannella</taxon>
    </lineage>
</organism>
<dbReference type="InterPro" id="IPR018247">
    <property type="entry name" value="EF_Hand_1_Ca_BS"/>
</dbReference>
<keyword evidence="1" id="KW-0472">Membrane</keyword>
<keyword evidence="1" id="KW-0812">Transmembrane</keyword>
<name>A0ABP4WQF7_9ACTN</name>
<keyword evidence="5" id="KW-1185">Reference proteome</keyword>
<proteinExistence type="predicted"/>
<dbReference type="PROSITE" id="PS00018">
    <property type="entry name" value="EF_HAND_1"/>
    <property type="match status" value="1"/>
</dbReference>
<dbReference type="EMBL" id="BAAALS010000014">
    <property type="protein sequence ID" value="GAA1758441.1"/>
    <property type="molecule type" value="Genomic_DNA"/>
</dbReference>
<evidence type="ECO:0008006" key="6">
    <source>
        <dbReference type="Google" id="ProtNLM"/>
    </source>
</evidence>
<dbReference type="Proteomes" id="UP001500655">
    <property type="component" value="Unassembled WGS sequence"/>
</dbReference>
<evidence type="ECO:0000256" key="1">
    <source>
        <dbReference type="SAM" id="Phobius"/>
    </source>
</evidence>
<feature type="transmembrane region" description="Helical" evidence="1">
    <location>
        <begin position="362"/>
        <end position="383"/>
    </location>
</feature>
<feature type="domain" description="Peptidase C14 caspase" evidence="2">
    <location>
        <begin position="6"/>
        <end position="184"/>
    </location>
</feature>
<keyword evidence="1" id="KW-1133">Transmembrane helix</keyword>
<evidence type="ECO:0000313" key="5">
    <source>
        <dbReference type="Proteomes" id="UP001500655"/>
    </source>
</evidence>
<accession>A0ABP4WQF7</accession>
<evidence type="ECO:0000259" key="3">
    <source>
        <dbReference type="Pfam" id="PF14472"/>
    </source>
</evidence>
<comment type="caution">
    <text evidence="4">The sequence shown here is derived from an EMBL/GenBank/DDBJ whole genome shotgun (WGS) entry which is preliminary data.</text>
</comment>
<dbReference type="Gene3D" id="3.40.50.1460">
    <property type="match status" value="1"/>
</dbReference>
<sequence>MGKVGYGEVPVELDCTARQAQRAVEGFLLQARVDDALNTVYFSTHGLQDRQGKLYFAFSDTEKQYLSATAVAAEWVRDRILDSRSKATLVLVDCCFSGGFISGMQARSAGAEVDVDVLVRDVPQGSGVAVLTASGEREVSFEDINSVDVRPSYFTEAVVAGIGTGAADLNHDGRITVDELYEYVYHHVVSGPSPQRPRKLGMGEGSLVIAETAMVSVPAVPTGSPSPRTAAPVLHARGVLGYAAFDGQWIVIGKDGIGSVLKGELRLHVSELAGVAFKPATSWHYGYLQVIPKGTQPLPTRQFGPNAGRPPIEDAASVSFARAANHDMLQIREAIEAAIGGPHGGFRTPPRRRSAWAGLGRALFWMLGVLAVLAEVVVVAVTVTDNWDDHSTGTAVVGNLLSGIAVLLVGRVLYVNHRR</sequence>
<protein>
    <recommendedName>
        <fullName evidence="6">EF-hand domain-containing protein</fullName>
    </recommendedName>
</protein>
<dbReference type="Pfam" id="PF00656">
    <property type="entry name" value="Peptidase_C14"/>
    <property type="match status" value="1"/>
</dbReference>
<gene>
    <name evidence="4" type="ORF">GCM10009681_32070</name>
</gene>
<evidence type="ECO:0000259" key="2">
    <source>
        <dbReference type="Pfam" id="PF00656"/>
    </source>
</evidence>
<feature type="domain" description="DUF4429" evidence="3">
    <location>
        <begin position="244"/>
        <end position="335"/>
    </location>
</feature>
<feature type="transmembrane region" description="Helical" evidence="1">
    <location>
        <begin position="395"/>
        <end position="414"/>
    </location>
</feature>
<dbReference type="Pfam" id="PF14472">
    <property type="entry name" value="DUF4429"/>
    <property type="match status" value="1"/>
</dbReference>
<dbReference type="InterPro" id="IPR027860">
    <property type="entry name" value="DUF4429"/>
</dbReference>
<reference evidence="5" key="1">
    <citation type="journal article" date="2019" name="Int. J. Syst. Evol. Microbiol.">
        <title>The Global Catalogue of Microorganisms (GCM) 10K type strain sequencing project: providing services to taxonomists for standard genome sequencing and annotation.</title>
        <authorList>
            <consortium name="The Broad Institute Genomics Platform"/>
            <consortium name="The Broad Institute Genome Sequencing Center for Infectious Disease"/>
            <person name="Wu L."/>
            <person name="Ma J."/>
        </authorList>
    </citation>
    <scope>NUCLEOTIDE SEQUENCE [LARGE SCALE GENOMIC DNA]</scope>
    <source>
        <strain evidence="5">JCM 13249</strain>
    </source>
</reference>
<dbReference type="InterPro" id="IPR011600">
    <property type="entry name" value="Pept_C14_caspase"/>
</dbReference>